<dbReference type="Proteomes" id="UP000218767">
    <property type="component" value="Unassembled WGS sequence"/>
</dbReference>
<comment type="caution">
    <text evidence="3">The sequence shown here is derived from an EMBL/GenBank/DDBJ whole genome shotgun (WGS) entry which is preliminary data.</text>
</comment>
<feature type="transmembrane region" description="Helical" evidence="1">
    <location>
        <begin position="213"/>
        <end position="232"/>
    </location>
</feature>
<feature type="chain" id="PRO_5012427060" description="HupE/UreJ protein" evidence="2">
    <location>
        <begin position="33"/>
        <end position="339"/>
    </location>
</feature>
<evidence type="ECO:0000313" key="4">
    <source>
        <dbReference type="Proteomes" id="UP000218767"/>
    </source>
</evidence>
<feature type="transmembrane region" description="Helical" evidence="1">
    <location>
        <begin position="313"/>
        <end position="330"/>
    </location>
</feature>
<name>A0A2A4XFD6_9GAMM</name>
<accession>A0A2A4XFD6</accession>
<feature type="transmembrane region" description="Helical" evidence="1">
    <location>
        <begin position="244"/>
        <end position="263"/>
    </location>
</feature>
<dbReference type="Pfam" id="PF13795">
    <property type="entry name" value="HupE_UreJ_2"/>
    <property type="match status" value="1"/>
</dbReference>
<evidence type="ECO:0000256" key="1">
    <source>
        <dbReference type="SAM" id="Phobius"/>
    </source>
</evidence>
<proteinExistence type="predicted"/>
<evidence type="ECO:0000313" key="3">
    <source>
        <dbReference type="EMBL" id="PCI81382.1"/>
    </source>
</evidence>
<protein>
    <recommendedName>
        <fullName evidence="5">HupE/UreJ protein</fullName>
    </recommendedName>
</protein>
<organism evidence="3 4">
    <name type="scientific">SAR86 cluster bacterium</name>
    <dbReference type="NCBI Taxonomy" id="2030880"/>
    <lineage>
        <taxon>Bacteria</taxon>
        <taxon>Pseudomonadati</taxon>
        <taxon>Pseudomonadota</taxon>
        <taxon>Gammaproteobacteria</taxon>
        <taxon>SAR86 cluster</taxon>
    </lineage>
</organism>
<feature type="signal peptide" evidence="2">
    <location>
        <begin position="1"/>
        <end position="32"/>
    </location>
</feature>
<sequence>MRGFILKLIHPCLASCCALLLSSIILPPTAMAHDIDVTGVARVFLDELEENQYQLSIVDQQVPPLFNIERILPERCSGLPPGRFSYRFQCEPTLNTDDVLVFPWSLEGLVLITRWADGSDVSGYFPGDGNIIEVPMAQMKAGASSIGNLARRYLLLGGEHILFGVDHLLFVLGLLLLLQGFWKLLKTITAFTIAHSITLACAVLGIFPVPGAPIEVLIALSIVFLAREILMAQQGKITLVHEKPWIVAFVFGLVHGFGFAGALGELGLNDADIPLALLFFNIGVEVGQVAFICALLILHLVFTKYFKHLWPSLQRGLAYGLGGIASYWFIERVPSLFIV</sequence>
<evidence type="ECO:0000256" key="2">
    <source>
        <dbReference type="SAM" id="SignalP"/>
    </source>
</evidence>
<keyword evidence="1" id="KW-1133">Transmembrane helix</keyword>
<feature type="transmembrane region" description="Helical" evidence="1">
    <location>
        <begin position="161"/>
        <end position="181"/>
    </location>
</feature>
<evidence type="ECO:0008006" key="5">
    <source>
        <dbReference type="Google" id="ProtNLM"/>
    </source>
</evidence>
<keyword evidence="2" id="KW-0732">Signal</keyword>
<dbReference type="EMBL" id="NVUL01000005">
    <property type="protein sequence ID" value="PCI81382.1"/>
    <property type="molecule type" value="Genomic_DNA"/>
</dbReference>
<dbReference type="InterPro" id="IPR032809">
    <property type="entry name" value="Put_HupE_UreJ"/>
</dbReference>
<gene>
    <name evidence="3" type="ORF">COB20_01670</name>
</gene>
<keyword evidence="1" id="KW-0812">Transmembrane</keyword>
<feature type="transmembrane region" description="Helical" evidence="1">
    <location>
        <begin position="275"/>
        <end position="301"/>
    </location>
</feature>
<keyword evidence="1" id="KW-0472">Membrane</keyword>
<reference evidence="4" key="1">
    <citation type="submission" date="2017-08" db="EMBL/GenBank/DDBJ databases">
        <title>A dynamic microbial community with high functional redundancy inhabits the cold, oxic subseafloor aquifer.</title>
        <authorList>
            <person name="Tully B.J."/>
            <person name="Wheat C.G."/>
            <person name="Glazer B.T."/>
            <person name="Huber J.A."/>
        </authorList>
    </citation>
    <scope>NUCLEOTIDE SEQUENCE [LARGE SCALE GENOMIC DNA]</scope>
</reference>
<dbReference type="AlphaFoldDB" id="A0A2A4XFD6"/>